<protein>
    <submittedName>
        <fullName evidence="1">Uncharacterized protein</fullName>
    </submittedName>
</protein>
<dbReference type="RefSeq" id="YP_010659255.1">
    <property type="nucleotide sequence ID" value="NC_070866.1"/>
</dbReference>
<keyword evidence="2" id="KW-1185">Reference proteome</keyword>
<sequence>MQYIRQTVTISHYIAADDSVTEEVQQQIAAEVRQLLKTKGKNVIAQIGEALNVQAARDEEARPEILVSVTREEIIEAETE</sequence>
<organism evidence="1 2">
    <name type="scientific">Pseudomonas phage 98PfluR60PP</name>
    <dbReference type="NCBI Taxonomy" id="2163965"/>
    <lineage>
        <taxon>Viruses</taxon>
        <taxon>Duplodnaviria</taxon>
        <taxon>Heunggongvirae</taxon>
        <taxon>Uroviricota</taxon>
        <taxon>Caudoviricetes</taxon>
        <taxon>Schitoviridae</taxon>
        <taxon>Littlefixvirus</taxon>
        <taxon>Littlefixvirus 98Pflur60pp</taxon>
    </lineage>
</organism>
<dbReference type="KEGG" id="vg:77935223"/>
<name>A0A2S1PFU7_9CAUD</name>
<proteinExistence type="predicted"/>
<reference evidence="1 2" key="1">
    <citation type="submission" date="2018-04" db="EMBL/GenBank/DDBJ databases">
        <title>Complete genome sequences of new Aeromonas and Pseudomonas phages promising in phage therapy dedicated to aquaculture.</title>
        <authorList>
            <person name="Kolsut J."/>
            <person name="Wojcik E."/>
            <person name="Wojtasik A."/>
            <person name="Dastych J."/>
        </authorList>
    </citation>
    <scope>NUCLEOTIDE SEQUENCE [LARGE SCALE GENOMIC DNA]</scope>
</reference>
<dbReference type="Proteomes" id="UP000246250">
    <property type="component" value="Segment"/>
</dbReference>
<evidence type="ECO:0000313" key="1">
    <source>
        <dbReference type="EMBL" id="AWH15451.1"/>
    </source>
</evidence>
<dbReference type="GeneID" id="77935223"/>
<dbReference type="EMBL" id="MH179480">
    <property type="protein sequence ID" value="AWH15451.1"/>
    <property type="molecule type" value="Genomic_DNA"/>
</dbReference>
<evidence type="ECO:0000313" key="2">
    <source>
        <dbReference type="Proteomes" id="UP000246250"/>
    </source>
</evidence>
<accession>A0A2S1PFU7</accession>